<dbReference type="EMBL" id="SHKO01000001">
    <property type="protein sequence ID" value="RZT99148.1"/>
    <property type="molecule type" value="Genomic_DNA"/>
</dbReference>
<evidence type="ECO:0000313" key="4">
    <source>
        <dbReference type="Proteomes" id="UP000293398"/>
    </source>
</evidence>
<keyword evidence="4" id="KW-1185">Reference proteome</keyword>
<dbReference type="PANTHER" id="PTHR47505:SF1">
    <property type="entry name" value="DNA UTILIZATION PROTEIN YHGH"/>
    <property type="match status" value="1"/>
</dbReference>
<evidence type="ECO:0000313" key="3">
    <source>
        <dbReference type="EMBL" id="RZT99148.1"/>
    </source>
</evidence>
<accession>A0A4Q7VSC1</accession>
<sequence length="269" mass="29233">MTAARPFSPRFSHLRARLPAAIGAACALCNGPAPIGQLCSGCTRDLRHSMRHHPWRCARCALALPAPGPCPDCADQRPSLEKVIAAFDYIYPADSLILRYKNARQFQLAAAFAALAVDAIQLASPGGDCPPWPALTPLIPIPGSHRSLRRRGFNPAGEFASRLGRLLNMPVLHSLLYREPDHLKQSTLNRRQRRANTAHLYYCARNIRMPYAVLVDDVLTTGSTLNTAARALIAAGAQRVFAVVIARTPYVARDEPEGSGLPDTLSSPD</sequence>
<comment type="caution">
    <text evidence="3">The sequence shown here is derived from an EMBL/GenBank/DDBJ whole genome shotgun (WGS) entry which is preliminary data.</text>
</comment>
<dbReference type="InterPro" id="IPR000836">
    <property type="entry name" value="PRTase_dom"/>
</dbReference>
<evidence type="ECO:0000256" key="1">
    <source>
        <dbReference type="ARBA" id="ARBA00008007"/>
    </source>
</evidence>
<dbReference type="Gene3D" id="3.40.50.2020">
    <property type="match status" value="1"/>
</dbReference>
<name>A0A4Q7VSC1_9BURK</name>
<dbReference type="PANTHER" id="PTHR47505">
    <property type="entry name" value="DNA UTILIZATION PROTEIN YHGH"/>
    <property type="match status" value="1"/>
</dbReference>
<dbReference type="Pfam" id="PF00156">
    <property type="entry name" value="Pribosyltran"/>
    <property type="match status" value="1"/>
</dbReference>
<dbReference type="OrthoDB" id="9793412at2"/>
<reference evidence="3 4" key="1">
    <citation type="submission" date="2019-02" db="EMBL/GenBank/DDBJ databases">
        <title>Genomic Encyclopedia of Type Strains, Phase IV (KMG-IV): sequencing the most valuable type-strain genomes for metagenomic binning, comparative biology and taxonomic classification.</title>
        <authorList>
            <person name="Goeker M."/>
        </authorList>
    </citation>
    <scope>NUCLEOTIDE SEQUENCE [LARGE SCALE GENOMIC DNA]</scope>
    <source>
        <strain evidence="3 4">DSM 23814</strain>
    </source>
</reference>
<feature type="domain" description="Phosphoribosyltransferase" evidence="2">
    <location>
        <begin position="150"/>
        <end position="248"/>
    </location>
</feature>
<dbReference type="AlphaFoldDB" id="A0A4Q7VSC1"/>
<evidence type="ECO:0000259" key="2">
    <source>
        <dbReference type="Pfam" id="PF00156"/>
    </source>
</evidence>
<dbReference type="CDD" id="cd06223">
    <property type="entry name" value="PRTases_typeI"/>
    <property type="match status" value="1"/>
</dbReference>
<organism evidence="3 4">
    <name type="scientific">Advenella incenata</name>
    <dbReference type="NCBI Taxonomy" id="267800"/>
    <lineage>
        <taxon>Bacteria</taxon>
        <taxon>Pseudomonadati</taxon>
        <taxon>Pseudomonadota</taxon>
        <taxon>Betaproteobacteria</taxon>
        <taxon>Burkholderiales</taxon>
        <taxon>Alcaligenaceae</taxon>
    </lineage>
</organism>
<dbReference type="RefSeq" id="WP_128395585.1">
    <property type="nucleotide sequence ID" value="NZ_SHKO01000001.1"/>
</dbReference>
<comment type="similarity">
    <text evidence="1">Belongs to the ComF/GntX family.</text>
</comment>
<dbReference type="Proteomes" id="UP000293398">
    <property type="component" value="Unassembled WGS sequence"/>
</dbReference>
<dbReference type="InterPro" id="IPR029057">
    <property type="entry name" value="PRTase-like"/>
</dbReference>
<dbReference type="InterPro" id="IPR051910">
    <property type="entry name" value="ComF/GntX_DNA_util-trans"/>
</dbReference>
<proteinExistence type="inferred from homology"/>
<protein>
    <submittedName>
        <fullName evidence="3">ComF family protein</fullName>
    </submittedName>
</protein>
<dbReference type="SUPFAM" id="SSF53271">
    <property type="entry name" value="PRTase-like"/>
    <property type="match status" value="1"/>
</dbReference>
<gene>
    <name evidence="3" type="ORF">EV681_0930</name>
</gene>